<feature type="compositionally biased region" description="Basic residues" evidence="1">
    <location>
        <begin position="48"/>
        <end position="60"/>
    </location>
</feature>
<dbReference type="Proteomes" id="UP000299102">
    <property type="component" value="Unassembled WGS sequence"/>
</dbReference>
<dbReference type="AlphaFoldDB" id="A0A4C2A5T9"/>
<reference evidence="2 3" key="1">
    <citation type="journal article" date="2019" name="Commun. Biol.">
        <title>The bagworm genome reveals a unique fibroin gene that provides high tensile strength.</title>
        <authorList>
            <person name="Kono N."/>
            <person name="Nakamura H."/>
            <person name="Ohtoshi R."/>
            <person name="Tomita M."/>
            <person name="Numata K."/>
            <person name="Arakawa K."/>
        </authorList>
    </citation>
    <scope>NUCLEOTIDE SEQUENCE [LARGE SCALE GENOMIC DNA]</scope>
</reference>
<evidence type="ECO:0000256" key="1">
    <source>
        <dbReference type="SAM" id="MobiDB-lite"/>
    </source>
</evidence>
<proteinExistence type="predicted"/>
<keyword evidence="3" id="KW-1185">Reference proteome</keyword>
<feature type="region of interest" description="Disordered" evidence="1">
    <location>
        <begin position="29"/>
        <end position="85"/>
    </location>
</feature>
<accession>A0A4C2A5T9</accession>
<sequence>MTVSFEASPIAAKHAYSCRTRGSFARSNKIYGENPKLGRGTSAALPRPRMHSKAFPKKGSYRQFDFDALGRRRPPPLTTVTEGSACPPRHATCGSTYIRNSSVNLLPVRMEPDTFRSEGPCF</sequence>
<comment type="caution">
    <text evidence="2">The sequence shown here is derived from an EMBL/GenBank/DDBJ whole genome shotgun (WGS) entry which is preliminary data.</text>
</comment>
<dbReference type="EMBL" id="BGZK01002514">
    <property type="protein sequence ID" value="GBP94519.1"/>
    <property type="molecule type" value="Genomic_DNA"/>
</dbReference>
<protein>
    <submittedName>
        <fullName evidence="2">Uncharacterized protein</fullName>
    </submittedName>
</protein>
<evidence type="ECO:0000313" key="2">
    <source>
        <dbReference type="EMBL" id="GBP94519.1"/>
    </source>
</evidence>
<gene>
    <name evidence="2" type="ORF">EVAR_6195_1</name>
</gene>
<organism evidence="2 3">
    <name type="scientific">Eumeta variegata</name>
    <name type="common">Bagworm moth</name>
    <name type="synonym">Eumeta japonica</name>
    <dbReference type="NCBI Taxonomy" id="151549"/>
    <lineage>
        <taxon>Eukaryota</taxon>
        <taxon>Metazoa</taxon>
        <taxon>Ecdysozoa</taxon>
        <taxon>Arthropoda</taxon>
        <taxon>Hexapoda</taxon>
        <taxon>Insecta</taxon>
        <taxon>Pterygota</taxon>
        <taxon>Neoptera</taxon>
        <taxon>Endopterygota</taxon>
        <taxon>Lepidoptera</taxon>
        <taxon>Glossata</taxon>
        <taxon>Ditrysia</taxon>
        <taxon>Tineoidea</taxon>
        <taxon>Psychidae</taxon>
        <taxon>Oiketicinae</taxon>
        <taxon>Eumeta</taxon>
    </lineage>
</organism>
<name>A0A4C2A5T9_EUMVA</name>
<evidence type="ECO:0000313" key="3">
    <source>
        <dbReference type="Proteomes" id="UP000299102"/>
    </source>
</evidence>